<reference evidence="1" key="1">
    <citation type="submission" date="2024-07" db="EMBL/GenBank/DDBJ databases">
        <title>Genome sequencing of plant associated microbes to promote plant fitness in Sorghum bicolor and Oryza sativa.</title>
        <authorList>
            <person name="Coleman-Derr D."/>
        </authorList>
    </citation>
    <scope>NUCLEOTIDE SEQUENCE</scope>
    <source>
        <strain evidence="1">SAI-173</strain>
    </source>
</reference>
<sequence length="155" mass="17359">MVKLSYDDVVQMLRERPEQTRTYEVESGVIQRLPLDTPECLRSMNEDEVQELADYLQTSSSALRGPFQVVDHTCSRCARPTTFLDFVKTAIDAQQHSRDELRSVLTDAKAEWLTVRGRDGGRPVLCANCDNPLLGALRCGGGEYSEYSSASYAYA</sequence>
<evidence type="ECO:0000313" key="2">
    <source>
        <dbReference type="Proteomes" id="UP001565447"/>
    </source>
</evidence>
<comment type="caution">
    <text evidence="1">The sequence shown here is derived from an EMBL/GenBank/DDBJ whole genome shotgun (WGS) entry which is preliminary data.</text>
</comment>
<evidence type="ECO:0000313" key="1">
    <source>
        <dbReference type="EMBL" id="MEY9809994.1"/>
    </source>
</evidence>
<accession>A0ACC6UER9</accession>
<name>A0ACC6UER9_STRAO</name>
<gene>
    <name evidence="1" type="ORF">RKD21_000251</name>
</gene>
<proteinExistence type="predicted"/>
<dbReference type="Proteomes" id="UP001565447">
    <property type="component" value="Unassembled WGS sequence"/>
</dbReference>
<keyword evidence="2" id="KW-1185">Reference proteome</keyword>
<dbReference type="EMBL" id="JBGCBD010000002">
    <property type="protein sequence ID" value="MEY9809994.1"/>
    <property type="molecule type" value="Genomic_DNA"/>
</dbReference>
<protein>
    <submittedName>
        <fullName evidence="1">Uncharacterized protein</fullName>
    </submittedName>
</protein>
<organism evidence="1 2">
    <name type="scientific">Streptomyces albogriseolus</name>
    <dbReference type="NCBI Taxonomy" id="1887"/>
    <lineage>
        <taxon>Bacteria</taxon>
        <taxon>Bacillati</taxon>
        <taxon>Actinomycetota</taxon>
        <taxon>Actinomycetes</taxon>
        <taxon>Kitasatosporales</taxon>
        <taxon>Streptomycetaceae</taxon>
        <taxon>Streptomyces</taxon>
        <taxon>Streptomyces albogriseolus group</taxon>
    </lineage>
</organism>